<keyword evidence="1" id="KW-1133">Transmembrane helix</keyword>
<protein>
    <submittedName>
        <fullName evidence="2">Uncharacterized protein</fullName>
    </submittedName>
</protein>
<dbReference type="EMBL" id="MHKN01000049">
    <property type="protein sequence ID" value="OGY91072.1"/>
    <property type="molecule type" value="Genomic_DNA"/>
</dbReference>
<keyword evidence="1" id="KW-0812">Transmembrane</keyword>
<evidence type="ECO:0000313" key="2">
    <source>
        <dbReference type="EMBL" id="OGY91072.1"/>
    </source>
</evidence>
<evidence type="ECO:0000313" key="3">
    <source>
        <dbReference type="Proteomes" id="UP000177349"/>
    </source>
</evidence>
<organism evidence="2 3">
    <name type="scientific">Candidatus Komeilibacteria bacterium RIFCSPLOWO2_01_FULL_53_11</name>
    <dbReference type="NCBI Taxonomy" id="1798552"/>
    <lineage>
        <taxon>Bacteria</taxon>
        <taxon>Candidatus Komeiliibacteriota</taxon>
    </lineage>
</organism>
<dbReference type="AlphaFoldDB" id="A0A1G2BPN0"/>
<comment type="caution">
    <text evidence="2">The sequence shown here is derived from an EMBL/GenBank/DDBJ whole genome shotgun (WGS) entry which is preliminary data.</text>
</comment>
<dbReference type="Proteomes" id="UP000177349">
    <property type="component" value="Unassembled WGS sequence"/>
</dbReference>
<sequence length="275" mass="29622">MVSFCHNIKGRGALSAIVLGSLVFILIALGVYYFVVSAPKSVPRADNTTPPEVVGGDQDEHGCLVAAGYAWCESKKACIRSFEEFCSDTVASVVQEITANTNVRLAYQGNKVFNWIAPAEDTTVDVTIAGVAYGSLNAQWIEYETIEKYLNSIAEPDTYNLADGFPGVLRGYQYRYLACDLSFRRKIMDEDDASGQVSAPRPAVIGSLGLVCGFFNKNQTIYPAQSATPAAGVCGSSSTDEARIEITPGIPSPRCMRVVPGQRLLIANKTPEQIA</sequence>
<proteinExistence type="predicted"/>
<feature type="transmembrane region" description="Helical" evidence="1">
    <location>
        <begin position="12"/>
        <end position="35"/>
    </location>
</feature>
<name>A0A1G2BPN0_9BACT</name>
<gene>
    <name evidence="2" type="ORF">A3B31_01460</name>
</gene>
<reference evidence="2 3" key="1">
    <citation type="journal article" date="2016" name="Nat. Commun.">
        <title>Thousands of microbial genomes shed light on interconnected biogeochemical processes in an aquifer system.</title>
        <authorList>
            <person name="Anantharaman K."/>
            <person name="Brown C.T."/>
            <person name="Hug L.A."/>
            <person name="Sharon I."/>
            <person name="Castelle C.J."/>
            <person name="Probst A.J."/>
            <person name="Thomas B.C."/>
            <person name="Singh A."/>
            <person name="Wilkins M.J."/>
            <person name="Karaoz U."/>
            <person name="Brodie E.L."/>
            <person name="Williams K.H."/>
            <person name="Hubbard S.S."/>
            <person name="Banfield J.F."/>
        </authorList>
    </citation>
    <scope>NUCLEOTIDE SEQUENCE [LARGE SCALE GENOMIC DNA]</scope>
</reference>
<accession>A0A1G2BPN0</accession>
<feature type="non-terminal residue" evidence="2">
    <location>
        <position position="275"/>
    </location>
</feature>
<keyword evidence="1" id="KW-0472">Membrane</keyword>
<evidence type="ECO:0000256" key="1">
    <source>
        <dbReference type="SAM" id="Phobius"/>
    </source>
</evidence>